<evidence type="ECO:0000256" key="6">
    <source>
        <dbReference type="ARBA" id="ARBA00022692"/>
    </source>
</evidence>
<reference evidence="11" key="1">
    <citation type="journal article" date="2019" name="Int. J. Syst. Evol. Microbiol.">
        <title>The Global Catalogue of Microorganisms (GCM) 10K type strain sequencing project: providing services to taxonomists for standard genome sequencing and annotation.</title>
        <authorList>
            <consortium name="The Broad Institute Genomics Platform"/>
            <consortium name="The Broad Institute Genome Sequencing Center for Infectious Disease"/>
            <person name="Wu L."/>
            <person name="Ma J."/>
        </authorList>
    </citation>
    <scope>NUCLEOTIDE SEQUENCE [LARGE SCALE GENOMIC DNA]</scope>
    <source>
        <strain evidence="11">KCTC 12847</strain>
    </source>
</reference>
<dbReference type="PANTHER" id="PTHR13929">
    <property type="entry name" value="1,4-DIHYDROXY-2-NAPHTHOATE OCTAPRENYLTRANSFERASE"/>
    <property type="match status" value="1"/>
</dbReference>
<dbReference type="CDD" id="cd13962">
    <property type="entry name" value="PT_UbiA_UBIAD1"/>
    <property type="match status" value="1"/>
</dbReference>
<evidence type="ECO:0000256" key="7">
    <source>
        <dbReference type="ARBA" id="ARBA00022989"/>
    </source>
</evidence>
<sequence>MASGKTRLLHWQACLQAARPPFLLLAPLCVLLGAGAARAEGLALSGWDVWLALVGSVTAHAAVNLLNEYHDFHSGLDAMTRRTPFSGGSGALPACPHAAPFVATAAAACLAVTVFIGGYFLAQRGPAMLVFGIAGLALVWGYSGWIVCRPWLCLLAPGIGFGVLMVLGSHWAVSGRLGGTVLSAMPVPVLLVSALLLVNQLPDIDADRRVGRRHLAIVLGVRRAARLAAWLNAAAFVGLMSAIVLSGVPRLAWPALLPGLAAFWLIRGLYRLDKREVDGDRRILLPLMAAQVAILLTTLAVLDLSLWWATT</sequence>
<dbReference type="EMBL" id="JBHRUH010000040">
    <property type="protein sequence ID" value="MFC3294154.1"/>
    <property type="molecule type" value="Genomic_DNA"/>
</dbReference>
<gene>
    <name evidence="10" type="ORF">ACFOEI_19100</name>
</gene>
<comment type="pathway">
    <text evidence="2">Quinol/quinone metabolism; menaquinone biosynthesis.</text>
</comment>
<feature type="transmembrane region" description="Helical" evidence="9">
    <location>
        <begin position="152"/>
        <end position="173"/>
    </location>
</feature>
<feature type="transmembrane region" description="Helical" evidence="9">
    <location>
        <begin position="227"/>
        <end position="245"/>
    </location>
</feature>
<proteinExistence type="predicted"/>
<dbReference type="InterPro" id="IPR000537">
    <property type="entry name" value="UbiA_prenyltransferase"/>
</dbReference>
<evidence type="ECO:0000256" key="3">
    <source>
        <dbReference type="ARBA" id="ARBA00022428"/>
    </source>
</evidence>
<keyword evidence="7 9" id="KW-1133">Transmembrane helix</keyword>
<feature type="transmembrane region" description="Helical" evidence="9">
    <location>
        <begin position="251"/>
        <end position="270"/>
    </location>
</feature>
<dbReference type="RefSeq" id="WP_019020137.1">
    <property type="nucleotide sequence ID" value="NZ_BMXD01000009.1"/>
</dbReference>
<dbReference type="PIRSF" id="PIRSF005355">
    <property type="entry name" value="UBIAD1"/>
    <property type="match status" value="1"/>
</dbReference>
<evidence type="ECO:0000256" key="2">
    <source>
        <dbReference type="ARBA" id="ARBA00004863"/>
    </source>
</evidence>
<dbReference type="InterPro" id="IPR044878">
    <property type="entry name" value="UbiA_sf"/>
</dbReference>
<name>A0ABV7M5M5_9GAMM</name>
<dbReference type="Proteomes" id="UP001595640">
    <property type="component" value="Unassembled WGS sequence"/>
</dbReference>
<evidence type="ECO:0000256" key="1">
    <source>
        <dbReference type="ARBA" id="ARBA00004141"/>
    </source>
</evidence>
<feature type="transmembrane region" description="Helical" evidence="9">
    <location>
        <begin position="282"/>
        <end position="309"/>
    </location>
</feature>
<feature type="transmembrane region" description="Helical" evidence="9">
    <location>
        <begin position="179"/>
        <end position="199"/>
    </location>
</feature>
<evidence type="ECO:0000313" key="11">
    <source>
        <dbReference type="Proteomes" id="UP001595640"/>
    </source>
</evidence>
<evidence type="ECO:0000256" key="9">
    <source>
        <dbReference type="SAM" id="Phobius"/>
    </source>
</evidence>
<protein>
    <submittedName>
        <fullName evidence="10">Prenyltransferase</fullName>
    </submittedName>
</protein>
<dbReference type="PANTHER" id="PTHR13929:SF0">
    <property type="entry name" value="UBIA PRENYLTRANSFERASE DOMAIN-CONTAINING PROTEIN 1"/>
    <property type="match status" value="1"/>
</dbReference>
<organism evidence="10 11">
    <name type="scientific">Modicisalibacter luteus</name>
    <dbReference type="NCBI Taxonomy" id="453962"/>
    <lineage>
        <taxon>Bacteria</taxon>
        <taxon>Pseudomonadati</taxon>
        <taxon>Pseudomonadota</taxon>
        <taxon>Gammaproteobacteria</taxon>
        <taxon>Oceanospirillales</taxon>
        <taxon>Halomonadaceae</taxon>
        <taxon>Modicisalibacter</taxon>
    </lineage>
</organism>
<evidence type="ECO:0000313" key="10">
    <source>
        <dbReference type="EMBL" id="MFC3294154.1"/>
    </source>
</evidence>
<keyword evidence="4" id="KW-1003">Cell membrane</keyword>
<comment type="subcellular location">
    <subcellularLocation>
        <location evidence="1">Membrane</location>
        <topology evidence="1">Multi-pass membrane protein</topology>
    </subcellularLocation>
</comment>
<keyword evidence="6 9" id="KW-0812">Transmembrane</keyword>
<accession>A0ABV7M5M5</accession>
<evidence type="ECO:0000256" key="5">
    <source>
        <dbReference type="ARBA" id="ARBA00022679"/>
    </source>
</evidence>
<comment type="caution">
    <text evidence="10">The sequence shown here is derived from an EMBL/GenBank/DDBJ whole genome shotgun (WGS) entry which is preliminary data.</text>
</comment>
<dbReference type="Gene3D" id="1.10.357.140">
    <property type="entry name" value="UbiA prenyltransferase"/>
    <property type="match status" value="1"/>
</dbReference>
<keyword evidence="8 9" id="KW-0472">Membrane</keyword>
<evidence type="ECO:0000256" key="8">
    <source>
        <dbReference type="ARBA" id="ARBA00023136"/>
    </source>
</evidence>
<keyword evidence="11" id="KW-1185">Reference proteome</keyword>
<dbReference type="Pfam" id="PF01040">
    <property type="entry name" value="UbiA"/>
    <property type="match status" value="1"/>
</dbReference>
<keyword evidence="5" id="KW-0808">Transferase</keyword>
<keyword evidence="3" id="KW-0474">Menaquinone biosynthesis</keyword>
<dbReference type="InterPro" id="IPR026046">
    <property type="entry name" value="UBIAD1"/>
</dbReference>
<evidence type="ECO:0000256" key="4">
    <source>
        <dbReference type="ARBA" id="ARBA00022475"/>
    </source>
</evidence>
<feature type="transmembrane region" description="Helical" evidence="9">
    <location>
        <begin position="127"/>
        <end position="145"/>
    </location>
</feature>
<feature type="transmembrane region" description="Helical" evidence="9">
    <location>
        <begin position="101"/>
        <end position="121"/>
    </location>
</feature>